<feature type="transmembrane region" description="Helical" evidence="1">
    <location>
        <begin position="307"/>
        <end position="328"/>
    </location>
</feature>
<evidence type="ECO:0000313" key="3">
    <source>
        <dbReference type="EMBL" id="ETW39408.1"/>
    </source>
</evidence>
<reference evidence="3 4" key="2">
    <citation type="submission" date="2013-02" db="EMBL/GenBank/DDBJ databases">
        <title>The Genome Sequence of Plasmodium falciparum NF135/5.C10.</title>
        <authorList>
            <consortium name="The Broad Institute Genome Sequencing Platform"/>
            <consortium name="The Broad Institute Genome Sequencing Center for Infectious Disease"/>
            <person name="Neafsey D."/>
            <person name="Cheeseman I."/>
            <person name="Volkman S."/>
            <person name="Adams J."/>
            <person name="Walker B."/>
            <person name="Young S.K."/>
            <person name="Zeng Q."/>
            <person name="Gargeya S."/>
            <person name="Fitzgerald M."/>
            <person name="Haas B."/>
            <person name="Abouelleil A."/>
            <person name="Alvarado L."/>
            <person name="Arachchi H.M."/>
            <person name="Berlin A.M."/>
            <person name="Chapman S.B."/>
            <person name="Dewar J."/>
            <person name="Goldberg J."/>
            <person name="Griggs A."/>
            <person name="Gujja S."/>
            <person name="Hansen M."/>
            <person name="Howarth C."/>
            <person name="Imamovic A."/>
            <person name="Larimer J."/>
            <person name="McCowan C."/>
            <person name="Murphy C."/>
            <person name="Neiman D."/>
            <person name="Pearson M."/>
            <person name="Priest M."/>
            <person name="Roberts A."/>
            <person name="Saif S."/>
            <person name="Shea T."/>
            <person name="Sisk P."/>
            <person name="Sykes S."/>
            <person name="Wortman J."/>
            <person name="Nusbaum C."/>
            <person name="Birren B."/>
        </authorList>
    </citation>
    <scope>NUCLEOTIDE SEQUENCE [LARGE SCALE GENOMIC DNA]</scope>
    <source>
        <strain evidence="3 4">NF135/5.C10</strain>
    </source>
</reference>
<dbReference type="AlphaFoldDB" id="W4I6Q5"/>
<dbReference type="EMBL" id="KI926183">
    <property type="protein sequence ID" value="ETW39408.1"/>
    <property type="molecule type" value="Genomic_DNA"/>
</dbReference>
<keyword evidence="2" id="KW-0732">Signal</keyword>
<sequence length="348" mass="38252">MKLHYSKILLFSLPLNILVSSSYANNKNKAYIKSHTASTTSRVLIEYDLYESNYDNDPFMKSVKENFHRQTSQRFEEYDERMITQRQKFKEQRDKDIQKIILKDKMDKSLAEKVEKVCLMCGCGLGGVAASVGIIGAIAVNEFKKAALLAATQDAIAEGAVAGKAAGDIMGVSELIKGINTEFGASTLVGKELGSIFNASNYTNETFISGYIEAEYKLLSCESLNAGTGAHQSFCSLVMQKTLVEGHTSGEISTLEGITKSVTQLVTKAKGAAALKTSEVTTTQTTILEAAKKSAIETTCMGYQTTIIASIVAILIIAVLMFMIYLILRYRRKKKMNKKAEYTKLLNQ</sequence>
<dbReference type="NCBIfam" id="TIGR01477">
    <property type="entry name" value="RIFIN"/>
    <property type="match status" value="1"/>
</dbReference>
<keyword evidence="1" id="KW-1133">Transmembrane helix</keyword>
<evidence type="ECO:0000313" key="4">
    <source>
        <dbReference type="Proteomes" id="UP000019114"/>
    </source>
</evidence>
<reference evidence="3 4" key="1">
    <citation type="submission" date="2013-02" db="EMBL/GenBank/DDBJ databases">
        <title>The Genome Annotation of Plasmodium falciparum NF135/5.C10.</title>
        <authorList>
            <consortium name="The Broad Institute Genome Sequencing Platform"/>
            <consortium name="The Broad Institute Genome Sequencing Center for Infectious Disease"/>
            <person name="Neafsey D."/>
            <person name="Hoffman S."/>
            <person name="Volkman S."/>
            <person name="Rosenthal P."/>
            <person name="Walker B."/>
            <person name="Young S.K."/>
            <person name="Zeng Q."/>
            <person name="Gargeya S."/>
            <person name="Fitzgerald M."/>
            <person name="Haas B."/>
            <person name="Abouelleil A."/>
            <person name="Allen A.W."/>
            <person name="Alvarado L."/>
            <person name="Arachchi H.M."/>
            <person name="Berlin A.M."/>
            <person name="Chapman S.B."/>
            <person name="Gainer-Dewar J."/>
            <person name="Goldberg J."/>
            <person name="Griggs A."/>
            <person name="Gujja S."/>
            <person name="Hansen M."/>
            <person name="Howarth C."/>
            <person name="Imamovic A."/>
            <person name="Ireland A."/>
            <person name="Larimer J."/>
            <person name="McCowan C."/>
            <person name="Murphy C."/>
            <person name="Pearson M."/>
            <person name="Poon T.W."/>
            <person name="Priest M."/>
            <person name="Roberts A."/>
            <person name="Saif S."/>
            <person name="Shea T."/>
            <person name="Sisk P."/>
            <person name="Sykes S."/>
            <person name="Wortman J."/>
            <person name="Nusbaum C."/>
            <person name="Birren B."/>
        </authorList>
    </citation>
    <scope>NUCLEOTIDE SEQUENCE [LARGE SCALE GENOMIC DNA]</scope>
    <source>
        <strain evidence="3 4">NF135/5.C10</strain>
    </source>
</reference>
<keyword evidence="1" id="KW-0472">Membrane</keyword>
<evidence type="ECO:0008006" key="5">
    <source>
        <dbReference type="Google" id="ProtNLM"/>
    </source>
</evidence>
<evidence type="ECO:0000256" key="1">
    <source>
        <dbReference type="SAM" id="Phobius"/>
    </source>
</evidence>
<protein>
    <recommendedName>
        <fullName evidence="5">Surface antigen</fullName>
    </recommendedName>
</protein>
<proteinExistence type="predicted"/>
<dbReference type="Pfam" id="PF02009">
    <property type="entry name" value="RIFIN"/>
    <property type="match status" value="1"/>
</dbReference>
<dbReference type="InterPro" id="IPR006373">
    <property type="entry name" value="VSA_Rifin"/>
</dbReference>
<dbReference type="Proteomes" id="UP000019114">
    <property type="component" value="Unassembled WGS sequence"/>
</dbReference>
<name>W4I6Q5_PLAFA</name>
<gene>
    <name evidence="3" type="ORF">PFNF135_06215</name>
</gene>
<keyword evidence="1" id="KW-0812">Transmembrane</keyword>
<accession>W4I6Q5</accession>
<feature type="chain" id="PRO_5004842632" description="Surface antigen" evidence="2">
    <location>
        <begin position="25"/>
        <end position="348"/>
    </location>
</feature>
<evidence type="ECO:0000256" key="2">
    <source>
        <dbReference type="SAM" id="SignalP"/>
    </source>
</evidence>
<feature type="signal peptide" evidence="2">
    <location>
        <begin position="1"/>
        <end position="24"/>
    </location>
</feature>
<organism evidence="3 4">
    <name type="scientific">Plasmodium falciparum NF135/5.C10</name>
    <dbReference type="NCBI Taxonomy" id="1036726"/>
    <lineage>
        <taxon>Eukaryota</taxon>
        <taxon>Sar</taxon>
        <taxon>Alveolata</taxon>
        <taxon>Apicomplexa</taxon>
        <taxon>Aconoidasida</taxon>
        <taxon>Haemosporida</taxon>
        <taxon>Plasmodiidae</taxon>
        <taxon>Plasmodium</taxon>
        <taxon>Plasmodium (Laverania)</taxon>
    </lineage>
</organism>